<dbReference type="EMBL" id="MFJL01000041">
    <property type="protein sequence ID" value="OGG12782.1"/>
    <property type="molecule type" value="Genomic_DNA"/>
</dbReference>
<keyword evidence="1" id="KW-0472">Membrane</keyword>
<dbReference type="CDD" id="cd05379">
    <property type="entry name" value="CAP_bacterial"/>
    <property type="match status" value="1"/>
</dbReference>
<feature type="transmembrane region" description="Helical" evidence="1">
    <location>
        <begin position="270"/>
        <end position="291"/>
    </location>
</feature>
<evidence type="ECO:0000256" key="1">
    <source>
        <dbReference type="SAM" id="Phobius"/>
    </source>
</evidence>
<dbReference type="PANTHER" id="PTHR31157:SF1">
    <property type="entry name" value="SCP DOMAIN-CONTAINING PROTEIN"/>
    <property type="match status" value="1"/>
</dbReference>
<evidence type="ECO:0000313" key="3">
    <source>
        <dbReference type="EMBL" id="OGG12782.1"/>
    </source>
</evidence>
<feature type="transmembrane region" description="Helical" evidence="1">
    <location>
        <begin position="238"/>
        <end position="258"/>
    </location>
</feature>
<accession>A0A1F5ZL18</accession>
<protein>
    <recommendedName>
        <fullName evidence="2">SCP domain-containing protein</fullName>
    </recommendedName>
</protein>
<dbReference type="STRING" id="1798382.A3D77_07025"/>
<dbReference type="SUPFAM" id="SSF55797">
    <property type="entry name" value="PR-1-like"/>
    <property type="match status" value="1"/>
</dbReference>
<evidence type="ECO:0000259" key="2">
    <source>
        <dbReference type="Pfam" id="PF00188"/>
    </source>
</evidence>
<feature type="domain" description="SCP" evidence="2">
    <location>
        <begin position="67"/>
        <end position="183"/>
    </location>
</feature>
<dbReference type="PANTHER" id="PTHR31157">
    <property type="entry name" value="SCP DOMAIN-CONTAINING PROTEIN"/>
    <property type="match status" value="1"/>
</dbReference>
<dbReference type="Gene3D" id="3.40.33.10">
    <property type="entry name" value="CAP"/>
    <property type="match status" value="1"/>
</dbReference>
<organism evidence="3 4">
    <name type="scientific">Candidatus Gottesmanbacteria bacterium RIFCSPHIGHO2_02_FULL_39_11</name>
    <dbReference type="NCBI Taxonomy" id="1798382"/>
    <lineage>
        <taxon>Bacteria</taxon>
        <taxon>Candidatus Gottesmaniibacteriota</taxon>
    </lineage>
</organism>
<proteinExistence type="predicted"/>
<gene>
    <name evidence="3" type="ORF">A3D77_07025</name>
</gene>
<dbReference type="InterPro" id="IPR014044">
    <property type="entry name" value="CAP_dom"/>
</dbReference>
<sequence>MNRFIFPIQHYFFPHHSNNYKAKSLHLSSLLFYVALLLLVQFTVKTFRKDYPEILGYAKDVNINRILTLVNQKRQEAGLSPLALSPLLTTSATNKGNDMFGNNYWAHISPSGKTPWEFIRETGYDYDYAGENLAKSFDSSDQVVDAWMNSPTHRTNLLKPEYTEMGLAVINGKLLGEETTLVVQEFGTRTLSDTVAQITPEAIVPTQAVAVVLPPNSFSATTINTVPKVVVYTPLKSISILTAEFLLVVLFLDGIYMWKFKPHRLSSRTLAHIIFIGALIGAMGATGIGAIL</sequence>
<keyword evidence="1" id="KW-0812">Transmembrane</keyword>
<comment type="caution">
    <text evidence="3">The sequence shown here is derived from an EMBL/GenBank/DDBJ whole genome shotgun (WGS) entry which is preliminary data.</text>
</comment>
<dbReference type="Proteomes" id="UP000176923">
    <property type="component" value="Unassembled WGS sequence"/>
</dbReference>
<dbReference type="Pfam" id="PF00188">
    <property type="entry name" value="CAP"/>
    <property type="match status" value="1"/>
</dbReference>
<dbReference type="InterPro" id="IPR035940">
    <property type="entry name" value="CAP_sf"/>
</dbReference>
<evidence type="ECO:0000313" key="4">
    <source>
        <dbReference type="Proteomes" id="UP000176923"/>
    </source>
</evidence>
<dbReference type="AlphaFoldDB" id="A0A1F5ZL18"/>
<keyword evidence="1" id="KW-1133">Transmembrane helix</keyword>
<feature type="transmembrane region" description="Helical" evidence="1">
    <location>
        <begin position="25"/>
        <end position="44"/>
    </location>
</feature>
<name>A0A1F5ZL18_9BACT</name>
<reference evidence="3 4" key="1">
    <citation type="journal article" date="2016" name="Nat. Commun.">
        <title>Thousands of microbial genomes shed light on interconnected biogeochemical processes in an aquifer system.</title>
        <authorList>
            <person name="Anantharaman K."/>
            <person name="Brown C.T."/>
            <person name="Hug L.A."/>
            <person name="Sharon I."/>
            <person name="Castelle C.J."/>
            <person name="Probst A.J."/>
            <person name="Thomas B.C."/>
            <person name="Singh A."/>
            <person name="Wilkins M.J."/>
            <person name="Karaoz U."/>
            <person name="Brodie E.L."/>
            <person name="Williams K.H."/>
            <person name="Hubbard S.S."/>
            <person name="Banfield J.F."/>
        </authorList>
    </citation>
    <scope>NUCLEOTIDE SEQUENCE [LARGE SCALE GENOMIC DNA]</scope>
</reference>